<feature type="region of interest" description="Disordered" evidence="1">
    <location>
        <begin position="1"/>
        <end position="23"/>
    </location>
</feature>
<dbReference type="eggNOG" id="ENOG502TFQH">
    <property type="taxonomic scope" value="Eukaryota"/>
</dbReference>
<evidence type="ECO:0000313" key="2">
    <source>
        <dbReference type="EMBL" id="EGT31829.1"/>
    </source>
</evidence>
<dbReference type="Proteomes" id="UP000008068">
    <property type="component" value="Unassembled WGS sequence"/>
</dbReference>
<dbReference type="HOGENOM" id="CLU_313575_0_0_1"/>
<accession>G0NIG3</accession>
<proteinExistence type="predicted"/>
<sequence length="934" mass="107612">MTYEEEDVEPKSPERNHNPEVQEKGYLEANNFREDILKFENAVNVVSTVFVKYNVSRQLAQDIFAICDILRLHSSLKLKDVDKKIDEWGSWNTRIYSFCLGCSHTLNSSKRCGNEICPRYSISQANVSALKTVVTFSIRKQVEHLICSEAFDYSLLERSQEQAKLNSRLCDTPRYKERVRYCEQKYPDKITIFLTMNTDGFRKRGCSRGEIWPLFLAVNDVTKGEGKFREYAPEMTILSAIMQTSSKLTPSDFDSLFQRMHIEIEETNLDPLKIMLNNTEYSVRLELFQCVLDMDASRKIRGLPIWQSYSSCSRCDVKGRQIATKSGKSICWCPEGNVNDYDEFHIPKKLIKSVIPAPHTDGFDGLHIILEGTSRDLLKDLLAGGTKLGKKMNKQLKLLWSFFIDHMAPKLRFYGSPLLSSAAPFERLNQSMGRSSNSYTTRTLLNISGRFLALKKAEEQNMPPKNANNSGITKRSKRIVEKRNKILQPSQQNVSAPQSKRMKNEESRRNVKREEEEKFPENSDGIYQNYSPYKIENEEQSSLFALGDEELDDDKESEVDHEEYDEETQEQPNRSVHISSPVKSNFSINQHLGNLNPDISMTEKLKKAVESGSALGIGRVIREGFRNETLTELQIEEVARSLKKPHISMVRSYVEHETASDSDRISISMGTLFLTKMALMESREVDKLKASVNSISANIANATKLPLLSKRVLYRPHIIDKISPFPDINLVAFYNKINLVGDSAYAQMTYFLMQVFKAALEPKYLIWRYSYRPKCIRPTDKHFQRFPESIASSLVDFAYDIIGIYLPDELLHGPIDMNHPFLKEIKEEDVPQEIERRREERENVSQTMQNSIGNMLNYLRDYHYNVNSDELESCRVRSKCQHLSWKDLKKYRDDRNSIGLDAETFQPREIVGYSTKRSTINHNIPGCSNQSNDQ</sequence>
<feature type="compositionally biased region" description="Acidic residues" evidence="1">
    <location>
        <begin position="551"/>
        <end position="569"/>
    </location>
</feature>
<feature type="compositionally biased region" description="Basic and acidic residues" evidence="1">
    <location>
        <begin position="502"/>
        <end position="521"/>
    </location>
</feature>
<dbReference type="PANTHER" id="PTHR47645">
    <property type="entry name" value="PROTEIN CBG08267"/>
    <property type="match status" value="1"/>
</dbReference>
<gene>
    <name evidence="2" type="ORF">CAEBREN_00760</name>
</gene>
<feature type="compositionally biased region" description="Basic and acidic residues" evidence="1">
    <location>
        <begin position="9"/>
        <end position="23"/>
    </location>
</feature>
<dbReference type="EMBL" id="GL379890">
    <property type="protein sequence ID" value="EGT31829.1"/>
    <property type="molecule type" value="Genomic_DNA"/>
</dbReference>
<dbReference type="OMA" id="RISISMG"/>
<dbReference type="InParanoid" id="G0NIG3"/>
<reference evidence="3" key="1">
    <citation type="submission" date="2011-07" db="EMBL/GenBank/DDBJ databases">
        <authorList>
            <consortium name="Caenorhabditis brenneri Sequencing and Analysis Consortium"/>
            <person name="Wilson R.K."/>
        </authorList>
    </citation>
    <scope>NUCLEOTIDE SEQUENCE [LARGE SCALE GENOMIC DNA]</scope>
    <source>
        <strain evidence="3">PB2801</strain>
    </source>
</reference>
<dbReference type="OrthoDB" id="5869162at2759"/>
<feature type="region of interest" description="Disordered" evidence="1">
    <location>
        <begin position="551"/>
        <end position="577"/>
    </location>
</feature>
<organism evidence="3">
    <name type="scientific">Caenorhabditis brenneri</name>
    <name type="common">Nematode worm</name>
    <dbReference type="NCBI Taxonomy" id="135651"/>
    <lineage>
        <taxon>Eukaryota</taxon>
        <taxon>Metazoa</taxon>
        <taxon>Ecdysozoa</taxon>
        <taxon>Nematoda</taxon>
        <taxon>Chromadorea</taxon>
        <taxon>Rhabditida</taxon>
        <taxon>Rhabditina</taxon>
        <taxon>Rhabditomorpha</taxon>
        <taxon>Rhabditoidea</taxon>
        <taxon>Rhabditidae</taxon>
        <taxon>Peloderinae</taxon>
        <taxon>Caenorhabditis</taxon>
    </lineage>
</organism>
<protein>
    <submittedName>
        <fullName evidence="2">Uncharacterized protein</fullName>
    </submittedName>
</protein>
<dbReference type="PANTHER" id="PTHR47645:SF1">
    <property type="entry name" value="C2H2-TYPE DOMAIN-CONTAINING PROTEIN-RELATED"/>
    <property type="match status" value="1"/>
</dbReference>
<dbReference type="AlphaFoldDB" id="G0NIG3"/>
<dbReference type="STRING" id="135651.G0NIG3"/>
<evidence type="ECO:0000256" key="1">
    <source>
        <dbReference type="SAM" id="MobiDB-lite"/>
    </source>
</evidence>
<feature type="region of interest" description="Disordered" evidence="1">
    <location>
        <begin position="483"/>
        <end position="531"/>
    </location>
</feature>
<keyword evidence="3" id="KW-1185">Reference proteome</keyword>
<evidence type="ECO:0000313" key="3">
    <source>
        <dbReference type="Proteomes" id="UP000008068"/>
    </source>
</evidence>
<feature type="compositionally biased region" description="Polar residues" evidence="1">
    <location>
        <begin position="487"/>
        <end position="498"/>
    </location>
</feature>
<name>G0NIG3_CAEBE</name>